<evidence type="ECO:0000313" key="3">
    <source>
        <dbReference type="EMBL" id="GIJ64348.1"/>
    </source>
</evidence>
<evidence type="ECO:0000256" key="1">
    <source>
        <dbReference type="SAM" id="MobiDB-lite"/>
    </source>
</evidence>
<dbReference type="InterPro" id="IPR039421">
    <property type="entry name" value="Type_1_exporter"/>
</dbReference>
<organism evidence="3 4">
    <name type="scientific">Virgisporangium aurantiacum</name>
    <dbReference type="NCBI Taxonomy" id="175570"/>
    <lineage>
        <taxon>Bacteria</taxon>
        <taxon>Bacillati</taxon>
        <taxon>Actinomycetota</taxon>
        <taxon>Actinomycetes</taxon>
        <taxon>Micromonosporales</taxon>
        <taxon>Micromonosporaceae</taxon>
        <taxon>Virgisporangium</taxon>
    </lineage>
</organism>
<protein>
    <recommendedName>
        <fullName evidence="2">ABC transporter domain-containing protein</fullName>
    </recommendedName>
</protein>
<name>A0A8J4E7M1_9ACTN</name>
<dbReference type="EMBL" id="BOPG01000114">
    <property type="protein sequence ID" value="GIJ64348.1"/>
    <property type="molecule type" value="Genomic_DNA"/>
</dbReference>
<evidence type="ECO:0000259" key="2">
    <source>
        <dbReference type="Pfam" id="PF00005"/>
    </source>
</evidence>
<comment type="caution">
    <text evidence="3">The sequence shown here is derived from an EMBL/GenBank/DDBJ whole genome shotgun (WGS) entry which is preliminary data.</text>
</comment>
<keyword evidence="4" id="KW-1185">Reference proteome</keyword>
<dbReference type="SUPFAM" id="SSF52540">
    <property type="entry name" value="P-loop containing nucleoside triphosphate hydrolases"/>
    <property type="match status" value="1"/>
</dbReference>
<evidence type="ECO:0000313" key="4">
    <source>
        <dbReference type="Proteomes" id="UP000612585"/>
    </source>
</evidence>
<sequence>MSRGDGTSFIDALPDGYTTRLGDSGTGLSAGQRQRVALARTFLRDAPLVLLDEPTANLDAETAAGVLASGCSPPGGPSSSRRTGPTWSLSPTAPSLCRCPAGPEHRDTGLAAATAVCHAAGGSSRLALSTVAGVGATGLASG</sequence>
<feature type="region of interest" description="Disordered" evidence="1">
    <location>
        <begin position="69"/>
        <end position="89"/>
    </location>
</feature>
<proteinExistence type="predicted"/>
<dbReference type="Gene3D" id="3.40.50.300">
    <property type="entry name" value="P-loop containing nucleotide triphosphate hydrolases"/>
    <property type="match status" value="1"/>
</dbReference>
<dbReference type="InterPro" id="IPR003439">
    <property type="entry name" value="ABC_transporter-like_ATP-bd"/>
</dbReference>
<dbReference type="Pfam" id="PF00005">
    <property type="entry name" value="ABC_tran"/>
    <property type="match status" value="1"/>
</dbReference>
<gene>
    <name evidence="3" type="ORF">Vau01_118640</name>
</gene>
<dbReference type="Proteomes" id="UP000612585">
    <property type="component" value="Unassembled WGS sequence"/>
</dbReference>
<accession>A0A8J4E7M1</accession>
<dbReference type="GO" id="GO:0005524">
    <property type="term" value="F:ATP binding"/>
    <property type="evidence" value="ECO:0007669"/>
    <property type="project" value="InterPro"/>
</dbReference>
<feature type="domain" description="ABC transporter" evidence="2">
    <location>
        <begin position="17"/>
        <end position="56"/>
    </location>
</feature>
<reference evidence="3" key="1">
    <citation type="submission" date="2021-01" db="EMBL/GenBank/DDBJ databases">
        <title>Whole genome shotgun sequence of Virgisporangium aurantiacum NBRC 16421.</title>
        <authorList>
            <person name="Komaki H."/>
            <person name="Tamura T."/>
        </authorList>
    </citation>
    <scope>NUCLEOTIDE SEQUENCE</scope>
    <source>
        <strain evidence="3">NBRC 16421</strain>
    </source>
</reference>
<dbReference type="PANTHER" id="PTHR24221:SF590">
    <property type="entry name" value="COMPONENT LINKED WITH THE ASSEMBLY OF CYTOCHROME' TRANSPORT TRANSMEMBRANE ATP-BINDING PROTEIN ABC TRANSPORTER CYDD-RELATED"/>
    <property type="match status" value="1"/>
</dbReference>
<dbReference type="GO" id="GO:0042626">
    <property type="term" value="F:ATPase-coupled transmembrane transporter activity"/>
    <property type="evidence" value="ECO:0007669"/>
    <property type="project" value="TreeGrafter"/>
</dbReference>
<feature type="compositionally biased region" description="Low complexity" evidence="1">
    <location>
        <begin position="69"/>
        <end position="86"/>
    </location>
</feature>
<dbReference type="InterPro" id="IPR027417">
    <property type="entry name" value="P-loop_NTPase"/>
</dbReference>
<dbReference type="AlphaFoldDB" id="A0A8J4E7M1"/>
<dbReference type="GO" id="GO:0016887">
    <property type="term" value="F:ATP hydrolysis activity"/>
    <property type="evidence" value="ECO:0007669"/>
    <property type="project" value="InterPro"/>
</dbReference>
<dbReference type="PANTHER" id="PTHR24221">
    <property type="entry name" value="ATP-BINDING CASSETTE SUB-FAMILY B"/>
    <property type="match status" value="1"/>
</dbReference>